<dbReference type="KEGG" id="vg:18938211"/>
<evidence type="ECO:0000313" key="3">
    <source>
        <dbReference type="Proteomes" id="UP000110868"/>
    </source>
</evidence>
<name>W8QE32_9VIRU</name>
<accession>W8QE32</accession>
<sequence>MRQLEESFEQNKKQKTLEVDALKSQLRQLEEVTKAKIETFDSSLRLNARRQLSSTREINSLKQKLAQTTEDVGTINTQASRNFEQIKVLNKEILDQTISVQNQKNTIQKLETIVYNLAENDKERIKETKTWTGLLVDHDNKIKEVEEIVTNLGKNDFDRIEESANISSLLVKHDESIKELLKFRAETNLNNVIDMVNAHEQEIKRLENGSKQPAALMSVTKFALNSKGAFFSEIKKTLFFSPGLILSEDAILYSISVTTGMKPGSSHKQRFEIINVKDGNAVVLSVFFKPVSEEFVSVNFATPFRIPSKTKLLISCDKKIESMASITMSYF</sequence>
<feature type="coiled-coil region" evidence="1">
    <location>
        <begin position="5"/>
        <end position="39"/>
    </location>
</feature>
<reference evidence="2 3" key="1">
    <citation type="submission" date="2013-12" db="EMBL/GenBank/DDBJ databases">
        <authorList>
            <person name="Tong Y."/>
            <person name="Zhang J."/>
            <person name="Huang Y."/>
            <person name="Li S."/>
            <person name="Pei G."/>
            <person name="Zhang Z."/>
            <person name="Mi Z."/>
            <person name="An X."/>
        </authorList>
    </citation>
    <scope>NUCLEOTIDE SEQUENCE [LARGE SCALE GENOMIC DNA]</scope>
    <source>
        <strain evidence="2">AMIV</strain>
    </source>
</reference>
<protein>
    <submittedName>
        <fullName evidence="2">Uncharacterized protein</fullName>
    </submittedName>
</protein>
<dbReference type="GeneID" id="18938211"/>
<keyword evidence="3" id="KW-1185">Reference proteome</keyword>
<evidence type="ECO:0000313" key="2">
    <source>
        <dbReference type="EMBL" id="AHL67545.1"/>
    </source>
</evidence>
<keyword evidence="1" id="KW-0175">Coiled coil</keyword>
<gene>
    <name evidence="2" type="ORF">AMIV_050</name>
</gene>
<dbReference type="RefSeq" id="YP_009021129.1">
    <property type="nucleotide sequence ID" value="NC_023848.1"/>
</dbReference>
<organism evidence="2 3">
    <name type="scientific">Chloriridovirus anopheles1</name>
    <dbReference type="NCBI Taxonomy" id="1465751"/>
    <lineage>
        <taxon>Viruses</taxon>
        <taxon>Varidnaviria</taxon>
        <taxon>Bamfordvirae</taxon>
        <taxon>Nucleocytoviricota</taxon>
        <taxon>Megaviricetes</taxon>
        <taxon>Pimascovirales</taxon>
        <taxon>Pimascovirales incertae sedis</taxon>
        <taxon>Iridoviridae</taxon>
        <taxon>Betairidovirinae</taxon>
        <taxon>Chloriridovirus</taxon>
    </lineage>
</organism>
<dbReference type="EMBL" id="KF938901">
    <property type="protein sequence ID" value="AHL67545.1"/>
    <property type="molecule type" value="Genomic_DNA"/>
</dbReference>
<evidence type="ECO:0000256" key="1">
    <source>
        <dbReference type="SAM" id="Coils"/>
    </source>
</evidence>
<proteinExistence type="predicted"/>
<dbReference type="Proteomes" id="UP000110868">
    <property type="component" value="Segment"/>
</dbReference>